<dbReference type="EMBL" id="CAJNOI010000917">
    <property type="protein sequence ID" value="CAF1362113.1"/>
    <property type="molecule type" value="Genomic_DNA"/>
</dbReference>
<comment type="caution">
    <text evidence="1">The sequence shown here is derived from an EMBL/GenBank/DDBJ whole genome shotgun (WGS) entry which is preliminary data.</text>
</comment>
<proteinExistence type="predicted"/>
<accession>A0A815I0T2</accession>
<evidence type="ECO:0000313" key="2">
    <source>
        <dbReference type="EMBL" id="CAF1600482.1"/>
    </source>
</evidence>
<reference evidence="1" key="1">
    <citation type="submission" date="2021-02" db="EMBL/GenBank/DDBJ databases">
        <authorList>
            <person name="Nowell W R."/>
        </authorList>
    </citation>
    <scope>NUCLEOTIDE SEQUENCE</scope>
</reference>
<protein>
    <submittedName>
        <fullName evidence="1">Uncharacterized protein</fullName>
    </submittedName>
</protein>
<evidence type="ECO:0000313" key="3">
    <source>
        <dbReference type="Proteomes" id="UP000663832"/>
    </source>
</evidence>
<dbReference type="Proteomes" id="UP000663877">
    <property type="component" value="Unassembled WGS sequence"/>
</dbReference>
<dbReference type="Proteomes" id="UP000663832">
    <property type="component" value="Unassembled WGS sequence"/>
</dbReference>
<sequence length="76" mass="9076">MEEHTQKFDSDDKQFEQQQQPWKSLFDEKLTETMCHILIHRLKNTDERLQAFYDIKVHFFVEAPTVKHSILAAVAD</sequence>
<dbReference type="AlphaFoldDB" id="A0A815I0T2"/>
<evidence type="ECO:0000313" key="1">
    <source>
        <dbReference type="EMBL" id="CAF1362113.1"/>
    </source>
</evidence>
<name>A0A815I0T2_9BILA</name>
<dbReference type="EMBL" id="CAJNOM010001263">
    <property type="protein sequence ID" value="CAF1600482.1"/>
    <property type="molecule type" value="Genomic_DNA"/>
</dbReference>
<dbReference type="OrthoDB" id="10039418at2759"/>
<evidence type="ECO:0000313" key="4">
    <source>
        <dbReference type="Proteomes" id="UP000663877"/>
    </source>
</evidence>
<gene>
    <name evidence="1" type="ORF">BJG266_LOCUS35554</name>
    <name evidence="2" type="ORF">QVE165_LOCUS52575</name>
</gene>
<organism evidence="1 4">
    <name type="scientific">Adineta steineri</name>
    <dbReference type="NCBI Taxonomy" id="433720"/>
    <lineage>
        <taxon>Eukaryota</taxon>
        <taxon>Metazoa</taxon>
        <taxon>Spiralia</taxon>
        <taxon>Gnathifera</taxon>
        <taxon>Rotifera</taxon>
        <taxon>Eurotatoria</taxon>
        <taxon>Bdelloidea</taxon>
        <taxon>Adinetida</taxon>
        <taxon>Adinetidae</taxon>
        <taxon>Adineta</taxon>
    </lineage>
</organism>
<keyword evidence="3" id="KW-1185">Reference proteome</keyword>